<feature type="coiled-coil region" evidence="1">
    <location>
        <begin position="1"/>
        <end position="87"/>
    </location>
</feature>
<evidence type="ECO:0000313" key="4">
    <source>
        <dbReference type="Proteomes" id="UP000272942"/>
    </source>
</evidence>
<feature type="compositionally biased region" description="Basic and acidic residues" evidence="2">
    <location>
        <begin position="134"/>
        <end position="143"/>
    </location>
</feature>
<feature type="compositionally biased region" description="Low complexity" evidence="2">
    <location>
        <begin position="267"/>
        <end position="277"/>
    </location>
</feature>
<gene>
    <name evidence="3" type="ORF">ECPE_LOCUS9898</name>
</gene>
<feature type="compositionally biased region" description="Low complexity" evidence="2">
    <location>
        <begin position="345"/>
        <end position="367"/>
    </location>
</feature>
<evidence type="ECO:0000313" key="3">
    <source>
        <dbReference type="EMBL" id="VDP86150.1"/>
    </source>
</evidence>
<sequence>MSVEVEALEQLRAELEDSESMSEVHIQLERATLENKRLQSAIRSAHEQVSELYFSKRVLEAEMSALRSERDRQLAEANERVRLAERAVVAAATSRRRFTEPIVTKSPVLTNRSGAHSGTGSLTESATASVLSSRTEEGIELVHRSGTADSTKTAEDGPTTVIATGSLVSKPQVTKLRQPLMGFKIASQQVKDGNRFKHYATLTAMAFDEFDSLDEDDVVDPDSDEGVEEEEEVNTPRNPTKPTVSQTDLDDVDQSSNPAEPIDEVSNPESHSSSVFPSPSPPPPLSSPPPLPAHMSSMHVEDSQVHCKVIEVHARDEVTPLKSDTTVQTSPLDESKLLVVLQPGSTSLEPDPLPSPSSSSTPRKTPLVQSTESVDQAITPLLKDLSTDWHTAIVPTDSDTVPRSDYLRLLDEFDAIRQELEQARRHQIVSPTAAASSNTTSTPIRPSPVISTSAERIWTELSLTS</sequence>
<dbReference type="OrthoDB" id="6278530at2759"/>
<accession>A0A3P8H5L9</accession>
<feature type="compositionally biased region" description="Polar residues" evidence="2">
    <location>
        <begin position="235"/>
        <end position="247"/>
    </location>
</feature>
<keyword evidence="1" id="KW-0175">Coiled coil</keyword>
<evidence type="ECO:0000256" key="1">
    <source>
        <dbReference type="SAM" id="Coils"/>
    </source>
</evidence>
<organism evidence="3 4">
    <name type="scientific">Echinostoma caproni</name>
    <dbReference type="NCBI Taxonomy" id="27848"/>
    <lineage>
        <taxon>Eukaryota</taxon>
        <taxon>Metazoa</taxon>
        <taxon>Spiralia</taxon>
        <taxon>Lophotrochozoa</taxon>
        <taxon>Platyhelminthes</taxon>
        <taxon>Trematoda</taxon>
        <taxon>Digenea</taxon>
        <taxon>Plagiorchiida</taxon>
        <taxon>Echinostomata</taxon>
        <taxon>Echinostomatoidea</taxon>
        <taxon>Echinostomatidae</taxon>
        <taxon>Echinostoma</taxon>
    </lineage>
</organism>
<feature type="compositionally biased region" description="Low complexity" evidence="2">
    <location>
        <begin position="430"/>
        <end position="443"/>
    </location>
</feature>
<feature type="compositionally biased region" description="Acidic residues" evidence="2">
    <location>
        <begin position="213"/>
        <end position="233"/>
    </location>
</feature>
<feature type="region of interest" description="Disordered" evidence="2">
    <location>
        <begin position="213"/>
        <end position="302"/>
    </location>
</feature>
<dbReference type="EMBL" id="UZAN01048152">
    <property type="protein sequence ID" value="VDP86150.1"/>
    <property type="molecule type" value="Genomic_DNA"/>
</dbReference>
<feature type="region of interest" description="Disordered" evidence="2">
    <location>
        <begin position="344"/>
        <end position="374"/>
    </location>
</feature>
<reference evidence="3 4" key="1">
    <citation type="submission" date="2018-11" db="EMBL/GenBank/DDBJ databases">
        <authorList>
            <consortium name="Pathogen Informatics"/>
        </authorList>
    </citation>
    <scope>NUCLEOTIDE SEQUENCE [LARGE SCALE GENOMIC DNA]</scope>
    <source>
        <strain evidence="3 4">Egypt</strain>
    </source>
</reference>
<feature type="region of interest" description="Disordered" evidence="2">
    <location>
        <begin position="426"/>
        <end position="448"/>
    </location>
</feature>
<evidence type="ECO:0000256" key="2">
    <source>
        <dbReference type="SAM" id="MobiDB-lite"/>
    </source>
</evidence>
<dbReference type="Proteomes" id="UP000272942">
    <property type="component" value="Unassembled WGS sequence"/>
</dbReference>
<keyword evidence="4" id="KW-1185">Reference proteome</keyword>
<protein>
    <submittedName>
        <fullName evidence="3">Uncharacterized protein</fullName>
    </submittedName>
</protein>
<name>A0A3P8H5L9_9TREM</name>
<feature type="region of interest" description="Disordered" evidence="2">
    <location>
        <begin position="109"/>
        <end position="158"/>
    </location>
</feature>
<feature type="compositionally biased region" description="Polar residues" evidence="2">
    <location>
        <begin position="109"/>
        <end position="133"/>
    </location>
</feature>
<dbReference type="AlphaFoldDB" id="A0A3P8H5L9"/>
<feature type="compositionally biased region" description="Pro residues" evidence="2">
    <location>
        <begin position="278"/>
        <end position="292"/>
    </location>
</feature>
<proteinExistence type="predicted"/>